<comment type="caution">
    <text evidence="2">The sequence shown here is derived from an EMBL/GenBank/DDBJ whole genome shotgun (WGS) entry which is preliminary data.</text>
</comment>
<organism evidence="2 3">
    <name type="scientific">Prevotella micans F0438</name>
    <dbReference type="NCBI Taxonomy" id="883158"/>
    <lineage>
        <taxon>Bacteria</taxon>
        <taxon>Pseudomonadati</taxon>
        <taxon>Bacteroidota</taxon>
        <taxon>Bacteroidia</taxon>
        <taxon>Bacteroidales</taxon>
        <taxon>Prevotellaceae</taxon>
        <taxon>Prevotella</taxon>
    </lineage>
</organism>
<name>H1Q383_9BACT</name>
<dbReference type="PATRIC" id="fig|883158.3.peg.1369"/>
<evidence type="ECO:0000313" key="2">
    <source>
        <dbReference type="EMBL" id="EHO69497.1"/>
    </source>
</evidence>
<feature type="region of interest" description="Disordered" evidence="1">
    <location>
        <begin position="36"/>
        <end position="67"/>
    </location>
</feature>
<gene>
    <name evidence="2" type="ORF">HMPREF9140_01371</name>
</gene>
<keyword evidence="3" id="KW-1185">Reference proteome</keyword>
<reference evidence="2 3" key="1">
    <citation type="submission" date="2011-12" db="EMBL/GenBank/DDBJ databases">
        <title>The Genome Sequence of Prevotella micans F0438.</title>
        <authorList>
            <consortium name="The Broad Institute Genome Sequencing Platform"/>
            <person name="Earl A."/>
            <person name="Ward D."/>
            <person name="Feldgarden M."/>
            <person name="Gevers D."/>
            <person name="Izard J."/>
            <person name="Baranova O.V."/>
            <person name="Blanton J.M."/>
            <person name="Wade W.G."/>
            <person name="Dewhirst F.E."/>
            <person name="Young S.K."/>
            <person name="Zeng Q."/>
            <person name="Gargeya S."/>
            <person name="Fitzgerald M."/>
            <person name="Haas B."/>
            <person name="Abouelleil A."/>
            <person name="Alvarado L."/>
            <person name="Arachchi H.M."/>
            <person name="Berlin A."/>
            <person name="Chapman S.B."/>
            <person name="Gearin G."/>
            <person name="Goldberg J."/>
            <person name="Griggs A."/>
            <person name="Gujja S."/>
            <person name="Hansen M."/>
            <person name="Heiman D."/>
            <person name="Howarth C."/>
            <person name="Larimer J."/>
            <person name="Lui A."/>
            <person name="MacDonald P.J.P."/>
            <person name="McCowen C."/>
            <person name="Montmayeur A."/>
            <person name="Murphy C."/>
            <person name="Neiman D."/>
            <person name="Pearson M."/>
            <person name="Priest M."/>
            <person name="Roberts A."/>
            <person name="Saif S."/>
            <person name="Shea T."/>
            <person name="Sisk P."/>
            <person name="Stolte C."/>
            <person name="Sykes S."/>
            <person name="Wortman J."/>
            <person name="Nusbaum C."/>
            <person name="Birren B."/>
        </authorList>
    </citation>
    <scope>NUCLEOTIDE SEQUENCE [LARGE SCALE GENOMIC DNA]</scope>
    <source>
        <strain evidence="2 3">F0438</strain>
    </source>
</reference>
<dbReference type="RefSeq" id="WP_006952813.1">
    <property type="nucleotide sequence ID" value="NZ_JH594522.1"/>
</dbReference>
<dbReference type="HOGENOM" id="CLU_196044_1_0_10"/>
<feature type="compositionally biased region" description="Acidic residues" evidence="1">
    <location>
        <begin position="54"/>
        <end position="67"/>
    </location>
</feature>
<evidence type="ECO:0000256" key="1">
    <source>
        <dbReference type="SAM" id="MobiDB-lite"/>
    </source>
</evidence>
<dbReference type="AlphaFoldDB" id="H1Q383"/>
<dbReference type="Proteomes" id="UP000016023">
    <property type="component" value="Unassembled WGS sequence"/>
</dbReference>
<accession>H1Q383</accession>
<dbReference type="EMBL" id="AGWK01000037">
    <property type="protein sequence ID" value="EHO69497.1"/>
    <property type="molecule type" value="Genomic_DNA"/>
</dbReference>
<protein>
    <submittedName>
        <fullName evidence="2">Uncharacterized protein</fullName>
    </submittedName>
</protein>
<evidence type="ECO:0000313" key="3">
    <source>
        <dbReference type="Proteomes" id="UP000016023"/>
    </source>
</evidence>
<proteinExistence type="predicted"/>
<sequence>MTEIKHQNNRRADYLQPVTKVIELDIEWLMQTVSGQHKPIGQGSTGGDAKQALDYEDEEQKNNLWED</sequence>